<dbReference type="GO" id="GO:0051539">
    <property type="term" value="F:4 iron, 4 sulfur cluster binding"/>
    <property type="evidence" value="ECO:0007669"/>
    <property type="project" value="TreeGrafter"/>
</dbReference>
<protein>
    <submittedName>
        <fullName evidence="1">Spore photoproduct</fullName>
    </submittedName>
</protein>
<dbReference type="GO" id="GO:1904047">
    <property type="term" value="F:S-adenosyl-L-methionine binding"/>
    <property type="evidence" value="ECO:0007669"/>
    <property type="project" value="TreeGrafter"/>
</dbReference>
<dbReference type="InterPro" id="IPR049539">
    <property type="entry name" value="SPL"/>
</dbReference>
<gene>
    <name evidence="1" type="ORF">O163_13445</name>
</gene>
<dbReference type="EMBL" id="AXDC01000048">
    <property type="protein sequence ID" value="ERM90904.1"/>
    <property type="molecule type" value="Genomic_DNA"/>
</dbReference>
<dbReference type="PANTHER" id="PTHR37822:SF2">
    <property type="entry name" value="SPORE PHOTOPRODUCT LYASE"/>
    <property type="match status" value="1"/>
</dbReference>
<accession>U5CM93</accession>
<evidence type="ECO:0000313" key="2">
    <source>
        <dbReference type="Proteomes" id="UP000016856"/>
    </source>
</evidence>
<name>U5CM93_CALSX</name>
<dbReference type="AlphaFoldDB" id="U5CM93"/>
<evidence type="ECO:0000313" key="1">
    <source>
        <dbReference type="EMBL" id="ERM90904.1"/>
    </source>
</evidence>
<reference evidence="1 2" key="1">
    <citation type="journal article" date="2013" name="Genome Announc.">
        <title>Draft Genome Sequence of an Anaerobic and Extremophilic Bacterium, Caldanaerobacter yonseiensis, Isolated from a Geothermal Hot Stream.</title>
        <authorList>
            <person name="Lee S.J."/>
            <person name="Lee Y.J."/>
            <person name="Park G.S."/>
            <person name="Kim B.C."/>
            <person name="Lee S.J."/>
            <person name="Shin J.H."/>
            <person name="Lee D.W."/>
        </authorList>
    </citation>
    <scope>NUCLEOTIDE SEQUENCE [LARGE SCALE GENOMIC DNA]</scope>
    <source>
        <strain evidence="1 2">KB-1</strain>
    </source>
</reference>
<dbReference type="SUPFAM" id="SSF102114">
    <property type="entry name" value="Radical SAM enzymes"/>
    <property type="match status" value="1"/>
</dbReference>
<organism evidence="1 2">
    <name type="scientific">Caldanaerobacter subterraneus subsp. yonseiensis KB-1</name>
    <dbReference type="NCBI Taxonomy" id="1388761"/>
    <lineage>
        <taxon>Bacteria</taxon>
        <taxon>Bacillati</taxon>
        <taxon>Bacillota</taxon>
        <taxon>Clostridia</taxon>
        <taxon>Thermoanaerobacterales</taxon>
        <taxon>Thermoanaerobacteraceae</taxon>
        <taxon>Caldanaerobacter</taxon>
    </lineage>
</organism>
<dbReference type="GO" id="GO:0003913">
    <property type="term" value="F:DNA photolyase activity"/>
    <property type="evidence" value="ECO:0007669"/>
    <property type="project" value="TreeGrafter"/>
</dbReference>
<proteinExistence type="predicted"/>
<dbReference type="Gene3D" id="3.80.30.30">
    <property type="match status" value="1"/>
</dbReference>
<comment type="caution">
    <text evidence="1">The sequence shown here is derived from an EMBL/GenBank/DDBJ whole genome shotgun (WGS) entry which is preliminary data.</text>
</comment>
<dbReference type="PATRIC" id="fig|1388761.3.peg.2696"/>
<dbReference type="GO" id="GO:0042601">
    <property type="term" value="C:endospore-forming forespore"/>
    <property type="evidence" value="ECO:0007669"/>
    <property type="project" value="TreeGrafter"/>
</dbReference>
<dbReference type="InterPro" id="IPR058240">
    <property type="entry name" value="rSAM_sf"/>
</dbReference>
<sequence length="335" mass="39623">MKKFSHIYVEEDVKNHPLTIKILSKFPKSKIVYINKYSEVFNRPNQNYLVQKKGQNLIIAKKRHDFVYKGSELCEDFGNIHFFHTSNIYNCVYDCEYCYLQGLYPSAHLVIFVNLEDYFREIDKLIERKKIYLSISYETDLLALEYLTGFTREWIEYASSRDLLLEIRTKSANFSALEDLEIPPNVIFAWTLLPQPVIDRYEKFTPSLEMRLKSIKKAISRGLRIRISIEPVMYLENFEEVYSQFVKEVFSCIPEKSVRDVNVGAFRLPKEQAKRIEKLNEASLIFCYDTVVKDEVFTYRNASDYENFVAEEVKKYVPSEKVYVFNKKEKSSLEA</sequence>
<dbReference type="Pfam" id="PF20903">
    <property type="entry name" value="SPL"/>
    <property type="match status" value="1"/>
</dbReference>
<dbReference type="PANTHER" id="PTHR37822">
    <property type="entry name" value="SPORE PHOTOPRODUCT LYASE-RELATED"/>
    <property type="match status" value="1"/>
</dbReference>
<dbReference type="Gene3D" id="3.40.50.12110">
    <property type="match status" value="1"/>
</dbReference>
<dbReference type="RefSeq" id="WP_022588841.1">
    <property type="nucleotide sequence ID" value="NZ_AXDC01000048.1"/>
</dbReference>
<dbReference type="Proteomes" id="UP000016856">
    <property type="component" value="Unassembled WGS sequence"/>
</dbReference>